<reference evidence="3" key="1">
    <citation type="journal article" date="2019" name="Int. J. Syst. Evol. Microbiol.">
        <title>The Global Catalogue of Microorganisms (GCM) 10K type strain sequencing project: providing services to taxonomists for standard genome sequencing and annotation.</title>
        <authorList>
            <consortium name="The Broad Institute Genomics Platform"/>
            <consortium name="The Broad Institute Genome Sequencing Center for Infectious Disease"/>
            <person name="Wu L."/>
            <person name="Ma J."/>
        </authorList>
    </citation>
    <scope>NUCLEOTIDE SEQUENCE [LARGE SCALE GENOMIC DNA]</scope>
    <source>
        <strain evidence="3">JCM 17656</strain>
    </source>
</reference>
<dbReference type="Gene3D" id="3.40.50.300">
    <property type="entry name" value="P-loop containing nucleotide triphosphate hydrolases"/>
    <property type="match status" value="1"/>
</dbReference>
<proteinExistence type="predicted"/>
<dbReference type="Proteomes" id="UP001500707">
    <property type="component" value="Unassembled WGS sequence"/>
</dbReference>
<feature type="region of interest" description="Disordered" evidence="1">
    <location>
        <begin position="540"/>
        <end position="580"/>
    </location>
</feature>
<comment type="caution">
    <text evidence="2">The sequence shown here is derived from an EMBL/GenBank/DDBJ whole genome shotgun (WGS) entry which is preliminary data.</text>
</comment>
<evidence type="ECO:0000313" key="2">
    <source>
        <dbReference type="EMBL" id="GAA3527684.1"/>
    </source>
</evidence>
<dbReference type="EMBL" id="BAABCE010000001">
    <property type="protein sequence ID" value="GAA3527684.1"/>
    <property type="molecule type" value="Genomic_DNA"/>
</dbReference>
<feature type="compositionally biased region" description="Basic and acidic residues" evidence="1">
    <location>
        <begin position="544"/>
        <end position="553"/>
    </location>
</feature>
<evidence type="ECO:0000313" key="3">
    <source>
        <dbReference type="Proteomes" id="UP001500707"/>
    </source>
</evidence>
<organism evidence="2 3">
    <name type="scientific">Streptomyces osmaniensis</name>
    <dbReference type="NCBI Taxonomy" id="593134"/>
    <lineage>
        <taxon>Bacteria</taxon>
        <taxon>Bacillati</taxon>
        <taxon>Actinomycetota</taxon>
        <taxon>Actinomycetes</taxon>
        <taxon>Kitasatosporales</taxon>
        <taxon>Streptomycetaceae</taxon>
        <taxon>Streptomyces</taxon>
    </lineage>
</organism>
<dbReference type="InterPro" id="IPR027417">
    <property type="entry name" value="P-loop_NTPase"/>
</dbReference>
<evidence type="ECO:0008006" key="4">
    <source>
        <dbReference type="Google" id="ProtNLM"/>
    </source>
</evidence>
<sequence>MQIDWESGHGPLTAPISAAGSALAGSYAANAAGVSPWWGVGVAGAGLVGSFIAGRRAGLGRVDLVLNAAAWVGAGAWCSWALNSGPWTVNCLAALASGAVGLGAALAGRRAARRRAEAAREAENTAAARDGIMLRYRALADQWSARFSRVTGIEGVRVVGVEMWPSGGMTLEGRLPEGGYTWRDIQRYQDGLAGDARLPNGCSVEIVEGADRGSFLANVETENQVAAGPTMYPDDYSPRSLNDGLQIGRHKDGSEAAPCIRQLTAVFTGRKGSGKSNLMNVTIAGQLRMVDVLVWVIDLNGGSLALPWLRAWHKAGRPGRPPIDWVADTPEKVLAMAETLLRIAKARKPGYADLQIEADDDKIPVSPAVPGIIANADEIAELYSGKARRNPTIRKAGDVLLQVVELARAVACNVIASALRATQDVLEEPQLVVQSGLKIAMKSDEREIAYLMGWNDKISPEDMPTAGTGAIKVLDDPARALVVYRMTPSEIAKIVVATAEYRPELDELSRRAAGEAYERRWENTDHLFSAAAPAPTAVAVADPPAERSVREGWSDPTAGWDDPEPSEPEPGPTGDAAIADADATVRRIRGEIDETTSRDPDIEAEARAIFEASGLSYTPPAALDEAQSAGGDPRKAIVFEIVLKSGPAGIGPEAIRDIITRLHPDVDPPHAATIGRWLSNDPRVHKAKYGRYAVRPDGGTSS</sequence>
<name>A0ABP6V3N4_9ACTN</name>
<keyword evidence="3" id="KW-1185">Reference proteome</keyword>
<accession>A0ABP6V3N4</accession>
<evidence type="ECO:0000256" key="1">
    <source>
        <dbReference type="SAM" id="MobiDB-lite"/>
    </source>
</evidence>
<protein>
    <recommendedName>
        <fullName evidence="4">FtsK domain-containing protein</fullName>
    </recommendedName>
</protein>
<dbReference type="RefSeq" id="WP_346180176.1">
    <property type="nucleotide sequence ID" value="NZ_BAABCE010000001.1"/>
</dbReference>
<gene>
    <name evidence="2" type="ORF">GCM10022295_07150</name>
</gene>